<evidence type="ECO:0000313" key="4">
    <source>
        <dbReference type="EMBL" id="SHK86193.1"/>
    </source>
</evidence>
<reference evidence="6" key="2">
    <citation type="submission" date="2016-11" db="EMBL/GenBank/DDBJ databases">
        <authorList>
            <person name="Varghese N."/>
            <person name="Submissions S."/>
        </authorList>
    </citation>
    <scope>NUCLEOTIDE SEQUENCE [LARGE SCALE GENOMIC DNA]</scope>
    <source>
        <strain evidence="6">DX253</strain>
    </source>
</reference>
<dbReference type="Pfam" id="PF00293">
    <property type="entry name" value="NUDIX"/>
    <property type="match status" value="1"/>
</dbReference>
<dbReference type="AlphaFoldDB" id="E7QTU9"/>
<protein>
    <submittedName>
        <fullName evidence="3">Initiation factor 2B related protein</fullName>
    </submittedName>
    <submittedName>
        <fullName evidence="4">Translation initiation factor 2B subunit, eIF-2B alpha/beta/delta family</fullName>
    </submittedName>
</protein>
<organism evidence="3 5">
    <name type="scientific">Haladaptatus paucihalophilus DX253</name>
    <dbReference type="NCBI Taxonomy" id="797209"/>
    <lineage>
        <taxon>Archaea</taxon>
        <taxon>Methanobacteriati</taxon>
        <taxon>Methanobacteriota</taxon>
        <taxon>Stenosarchaea group</taxon>
        <taxon>Halobacteria</taxon>
        <taxon>Halobacteriales</taxon>
        <taxon>Haladaptataceae</taxon>
        <taxon>Haladaptatus</taxon>
    </lineage>
</organism>
<evidence type="ECO:0000256" key="1">
    <source>
        <dbReference type="RuleBase" id="RU003814"/>
    </source>
</evidence>
<keyword evidence="6" id="KW-1185">Reference proteome</keyword>
<evidence type="ECO:0000313" key="6">
    <source>
        <dbReference type="Proteomes" id="UP000184203"/>
    </source>
</evidence>
<dbReference type="PANTHER" id="PTHR43475">
    <property type="entry name" value="METHYLTHIORIBOSE-1-PHOSPHATE ISOMERASE"/>
    <property type="match status" value="1"/>
</dbReference>
<dbReference type="GO" id="GO:0046523">
    <property type="term" value="F:S-methyl-5-thioribose-1-phosphate isomerase activity"/>
    <property type="evidence" value="ECO:0007669"/>
    <property type="project" value="TreeGrafter"/>
</dbReference>
<evidence type="ECO:0000313" key="5">
    <source>
        <dbReference type="Proteomes" id="UP000003751"/>
    </source>
</evidence>
<dbReference type="InterPro" id="IPR000086">
    <property type="entry name" value="NUDIX_hydrolase_dom"/>
</dbReference>
<reference evidence="4" key="3">
    <citation type="submission" date="2016-11" db="EMBL/GenBank/DDBJ databases">
        <authorList>
            <person name="Jaros S."/>
            <person name="Januszkiewicz K."/>
            <person name="Wedrychowicz H."/>
        </authorList>
    </citation>
    <scope>NUCLEOTIDE SEQUENCE [LARGE SCALE GENOMIC DNA]</scope>
    <source>
        <strain evidence="4">DX253</strain>
    </source>
</reference>
<dbReference type="SUPFAM" id="SSF100950">
    <property type="entry name" value="NagB/RpiA/CoA transferase-like"/>
    <property type="match status" value="1"/>
</dbReference>
<keyword evidence="3" id="KW-0396">Initiation factor</keyword>
<dbReference type="RefSeq" id="WP_007979747.1">
    <property type="nucleotide sequence ID" value="NZ_AEMG01000009.1"/>
</dbReference>
<dbReference type="OrthoDB" id="27639at2157"/>
<evidence type="ECO:0000313" key="3">
    <source>
        <dbReference type="EMBL" id="EFW92028.1"/>
    </source>
</evidence>
<dbReference type="InterPro" id="IPR015797">
    <property type="entry name" value="NUDIX_hydrolase-like_dom_sf"/>
</dbReference>
<dbReference type="PANTHER" id="PTHR43475:SF3">
    <property type="entry name" value="TRANSLATION INITIATION FACTOR EIF-2B SUBUNIT FAMILY PROTEIN (AFU_ORTHOLOGUE AFUA_2G14290)"/>
    <property type="match status" value="1"/>
</dbReference>
<dbReference type="InterPro" id="IPR042529">
    <property type="entry name" value="IF_2B-like_C"/>
</dbReference>
<comment type="similarity">
    <text evidence="1">Belongs to the eIF-2B alpha/beta/delta subunits family.</text>
</comment>
<accession>E7QTU9</accession>
<dbReference type="STRING" id="797209.GCA_000376445_02568"/>
<dbReference type="InterPro" id="IPR037171">
    <property type="entry name" value="NagB/RpiA_transferase-like"/>
</dbReference>
<dbReference type="eggNOG" id="arCOG01127">
    <property type="taxonomic scope" value="Archaea"/>
</dbReference>
<dbReference type="Gene3D" id="3.40.50.10470">
    <property type="entry name" value="Translation initiation factor eif-2b, domain 2"/>
    <property type="match status" value="1"/>
</dbReference>
<dbReference type="Gene3D" id="3.90.79.10">
    <property type="entry name" value="Nucleoside Triphosphate Pyrophosphohydrolase"/>
    <property type="match status" value="1"/>
</dbReference>
<dbReference type="SUPFAM" id="SSF55811">
    <property type="entry name" value="Nudix"/>
    <property type="match status" value="1"/>
</dbReference>
<name>E7QTU9_HALPU</name>
<dbReference type="Proteomes" id="UP000184203">
    <property type="component" value="Unassembled WGS sequence"/>
</dbReference>
<evidence type="ECO:0000259" key="2">
    <source>
        <dbReference type="PROSITE" id="PS51462"/>
    </source>
</evidence>
<dbReference type="Pfam" id="PF01008">
    <property type="entry name" value="IF-2B"/>
    <property type="match status" value="1"/>
</dbReference>
<keyword evidence="3" id="KW-0648">Protein biosynthesis</keyword>
<dbReference type="EMBL" id="AEMG01000009">
    <property type="protein sequence ID" value="EFW92028.1"/>
    <property type="molecule type" value="Genomic_DNA"/>
</dbReference>
<proteinExistence type="inferred from homology"/>
<dbReference type="Proteomes" id="UP000003751">
    <property type="component" value="Unassembled WGS sequence"/>
</dbReference>
<feature type="domain" description="Nudix hydrolase" evidence="2">
    <location>
        <begin position="2"/>
        <end position="131"/>
    </location>
</feature>
<dbReference type="GO" id="GO:0019509">
    <property type="term" value="P:L-methionine salvage from methylthioadenosine"/>
    <property type="evidence" value="ECO:0007669"/>
    <property type="project" value="TreeGrafter"/>
</dbReference>
<gene>
    <name evidence="4" type="ORF">SAMN05444342_2432</name>
    <name evidence="3" type="ORF">ZOD2009_11145</name>
</gene>
<dbReference type="InterPro" id="IPR000649">
    <property type="entry name" value="IF-2B-related"/>
</dbReference>
<dbReference type="PATRIC" id="fig|797209.4.peg.2190"/>
<reference evidence="3 5" key="1">
    <citation type="journal article" date="2014" name="ISME J.">
        <title>Trehalose/2-sulfotrehalose biosynthesis and glycine-betaine uptake are widely spread mechanisms for osmoadaptation in the Halobacteriales.</title>
        <authorList>
            <person name="Youssef N.H."/>
            <person name="Savage-Ashlock K.N."/>
            <person name="McCully A.L."/>
            <person name="Luedtke B."/>
            <person name="Shaw E.I."/>
            <person name="Hoff W.D."/>
            <person name="Elshahed M.S."/>
        </authorList>
    </citation>
    <scope>NUCLEOTIDE SEQUENCE [LARGE SCALE GENOMIC DNA]</scope>
    <source>
        <strain evidence="3 5">DX253</strain>
    </source>
</reference>
<dbReference type="GO" id="GO:0003743">
    <property type="term" value="F:translation initiation factor activity"/>
    <property type="evidence" value="ECO:0007669"/>
    <property type="project" value="UniProtKB-KW"/>
</dbReference>
<dbReference type="EMBL" id="FRAN01000003">
    <property type="protein sequence ID" value="SHK86193.1"/>
    <property type="molecule type" value="Genomic_DNA"/>
</dbReference>
<dbReference type="PROSITE" id="PS51462">
    <property type="entry name" value="NUDIX"/>
    <property type="match status" value="1"/>
</dbReference>
<sequence>MDETHVVTCFLRNRGAVLLLRRSEDVGSYSGQWGGVAGHAEGDPDALAREEIEEETGLLSSCTFVRAGDTFDVADDSLDKRWVVHPYLFDCASRDATTDWETTETAWVPPTEILRRETVPDLWTSYDRVAPTVESVAEDAEHGSAYISVRALEVLRDRAGLCAVRGGDWDELTRLAADLIDARPSMAALANRVNRVMSDATDDRTPEAVERAAIDGIERAYRVDEAATRNAREQVADETVLTLSRSGTVLDALRAADRVFVAESRPALEGVGVAESLADATNVTLHTDAAIAHVLATEDVDRVVVGADSVLPNGDVVNKTGTRVAALAARNEDVPVFVVTATDKVRTGDDLVLEEGNPDAVYDGDADLSVLNPTFDVTPAEFVSGYVTERGLLEREGIEAVADELRELAEWND</sequence>